<dbReference type="InterPro" id="IPR003661">
    <property type="entry name" value="HisK_dim/P_dom"/>
</dbReference>
<accession>A0ABT1Z0T4</accession>
<feature type="transmembrane region" description="Helical" evidence="7">
    <location>
        <begin position="91"/>
        <end position="109"/>
    </location>
</feature>
<keyword evidence="7" id="KW-0472">Membrane</keyword>
<evidence type="ECO:0000259" key="8">
    <source>
        <dbReference type="PROSITE" id="PS50109"/>
    </source>
</evidence>
<keyword evidence="9" id="KW-0547">Nucleotide-binding</keyword>
<feature type="transmembrane region" description="Helical" evidence="7">
    <location>
        <begin position="62"/>
        <end position="79"/>
    </location>
</feature>
<dbReference type="EC" id="2.7.13.3" evidence="2"/>
<dbReference type="InterPro" id="IPR036097">
    <property type="entry name" value="HisK_dim/P_sf"/>
</dbReference>
<keyword evidence="7" id="KW-0812">Transmembrane</keyword>
<dbReference type="Proteomes" id="UP001165396">
    <property type="component" value="Unassembled WGS sequence"/>
</dbReference>
<dbReference type="PANTHER" id="PTHR43711:SF26">
    <property type="entry name" value="SENSOR HISTIDINE KINASE RCSC"/>
    <property type="match status" value="1"/>
</dbReference>
<feature type="transmembrane region" description="Helical" evidence="7">
    <location>
        <begin position="30"/>
        <end position="50"/>
    </location>
</feature>
<dbReference type="EMBL" id="JANKJG010000005">
    <property type="protein sequence ID" value="MCR8826752.1"/>
    <property type="molecule type" value="Genomic_DNA"/>
</dbReference>
<dbReference type="SMART" id="SM00388">
    <property type="entry name" value="HisKA"/>
    <property type="match status" value="1"/>
</dbReference>
<dbReference type="InterPro" id="IPR003594">
    <property type="entry name" value="HATPase_dom"/>
</dbReference>
<comment type="catalytic activity">
    <reaction evidence="1">
        <text>ATP + protein L-histidine = ADP + protein N-phospho-L-histidine.</text>
        <dbReference type="EC" id="2.7.13.3"/>
    </reaction>
</comment>
<dbReference type="GO" id="GO:0005524">
    <property type="term" value="F:ATP binding"/>
    <property type="evidence" value="ECO:0007669"/>
    <property type="project" value="UniProtKB-KW"/>
</dbReference>
<dbReference type="SUPFAM" id="SSF55874">
    <property type="entry name" value="ATPase domain of HSP90 chaperone/DNA topoisomerase II/histidine kinase"/>
    <property type="match status" value="1"/>
</dbReference>
<dbReference type="InterPro" id="IPR036890">
    <property type="entry name" value="HATPase_C_sf"/>
</dbReference>
<gene>
    <name evidence="9" type="ORF">NTA49_09400</name>
</gene>
<protein>
    <recommendedName>
        <fullName evidence="2">histidine kinase</fullName>
        <ecNumber evidence="2">2.7.13.3</ecNumber>
    </recommendedName>
</protein>
<evidence type="ECO:0000256" key="1">
    <source>
        <dbReference type="ARBA" id="ARBA00000085"/>
    </source>
</evidence>
<keyword evidence="9" id="KW-0067">ATP-binding</keyword>
<feature type="transmembrane region" description="Helical" evidence="7">
    <location>
        <begin position="138"/>
        <end position="160"/>
    </location>
</feature>
<evidence type="ECO:0000256" key="4">
    <source>
        <dbReference type="ARBA" id="ARBA00022679"/>
    </source>
</evidence>
<reference evidence="9" key="1">
    <citation type="submission" date="2022-07" db="EMBL/GenBank/DDBJ databases">
        <title>Pseudosulfitobacter sp. strain AP-MA-4, whole genome sequence.</title>
        <authorList>
            <person name="Jiang Y."/>
        </authorList>
    </citation>
    <scope>NUCLEOTIDE SEQUENCE</scope>
    <source>
        <strain evidence="9">AP-MA-4</strain>
    </source>
</reference>
<keyword evidence="3" id="KW-0597">Phosphoprotein</keyword>
<evidence type="ECO:0000256" key="5">
    <source>
        <dbReference type="ARBA" id="ARBA00022777"/>
    </source>
</evidence>
<sequence length="572" mass="63353">MQFVFATALVVIAVIVWARAHDGLPGHKWFILAKFGVLWWLVCIGMELSGPTEACKVLWAKLAWPGIVLMPTVWAYFLYEYALSRTVARSVALLGAVIHPIFILIVALTNPLHGLMYGPDTQLVVEGATAYVRYDHGAVFYVAVIYLYLIILISCLISGRAVWAANPVIKGFFLRIFLVTAIPIVFSISYNFFGFRIFGVDPTPFSFALSISLVSWIILDSRWVDVKAIARDLLFYNSRELIFVVDAEGALLETNQAAQRLMQEQSVPRDALADIGGLGAVFGQLIEHQGLPETMEVENGGRHFVPRAYPISVGKGQRRLGWAVSFIDVTMQKIAAERAIRSERLQSQFLSTVSHELRTPLTVINGSLQLLTMNRDNTSQEQAERLLELATKNATTLAKLVNDLLETQRLDSSDFKLTFARCNLADIVSGAVDSMETYLPDKGLRILYKRQLEEVPVWADADRLGQVIVNVLSNAMKFSHPGASVDVQLYSEGDRAYVNVRDSGLGIPPGSEEMVFGRFTQVDASDTKKVYGSGLGMHISRQLIVRHGGSIHYVSAPAEGSTFTVTMPIYRG</sequence>
<dbReference type="Pfam" id="PF16927">
    <property type="entry name" value="HisKA_7TM"/>
    <property type="match status" value="1"/>
</dbReference>
<evidence type="ECO:0000313" key="10">
    <source>
        <dbReference type="Proteomes" id="UP001165396"/>
    </source>
</evidence>
<dbReference type="InterPro" id="IPR004358">
    <property type="entry name" value="Sig_transdc_His_kin-like_C"/>
</dbReference>
<dbReference type="PANTHER" id="PTHR43711">
    <property type="entry name" value="TWO-COMPONENT HISTIDINE KINASE"/>
    <property type="match status" value="1"/>
</dbReference>
<dbReference type="PROSITE" id="PS50109">
    <property type="entry name" value="HIS_KIN"/>
    <property type="match status" value="1"/>
</dbReference>
<dbReference type="Pfam" id="PF00512">
    <property type="entry name" value="HisKA"/>
    <property type="match status" value="1"/>
</dbReference>
<proteinExistence type="predicted"/>
<dbReference type="SMART" id="SM00387">
    <property type="entry name" value="HATPase_c"/>
    <property type="match status" value="1"/>
</dbReference>
<dbReference type="Gene3D" id="3.30.565.10">
    <property type="entry name" value="Histidine kinase-like ATPase, C-terminal domain"/>
    <property type="match status" value="1"/>
</dbReference>
<dbReference type="InterPro" id="IPR050736">
    <property type="entry name" value="Sensor_HK_Regulatory"/>
</dbReference>
<comment type="caution">
    <text evidence="9">The sequence shown here is derived from an EMBL/GenBank/DDBJ whole genome shotgun (WGS) entry which is preliminary data.</text>
</comment>
<keyword evidence="5" id="KW-0418">Kinase</keyword>
<dbReference type="InterPro" id="IPR005467">
    <property type="entry name" value="His_kinase_dom"/>
</dbReference>
<dbReference type="Pfam" id="PF02518">
    <property type="entry name" value="HATPase_c"/>
    <property type="match status" value="1"/>
</dbReference>
<dbReference type="PRINTS" id="PR00344">
    <property type="entry name" value="BCTRLSENSOR"/>
</dbReference>
<keyword evidence="10" id="KW-1185">Reference proteome</keyword>
<feature type="domain" description="Histidine kinase" evidence="8">
    <location>
        <begin position="352"/>
        <end position="571"/>
    </location>
</feature>
<dbReference type="SUPFAM" id="SSF47384">
    <property type="entry name" value="Homodimeric domain of signal transducing histidine kinase"/>
    <property type="match status" value="1"/>
</dbReference>
<evidence type="ECO:0000256" key="7">
    <source>
        <dbReference type="SAM" id="Phobius"/>
    </source>
</evidence>
<dbReference type="RefSeq" id="WP_258294479.1">
    <property type="nucleotide sequence ID" value="NZ_JANKJG010000005.1"/>
</dbReference>
<feature type="transmembrane region" description="Helical" evidence="7">
    <location>
        <begin position="172"/>
        <end position="193"/>
    </location>
</feature>
<dbReference type="InterPro" id="IPR031621">
    <property type="entry name" value="HisKA_7TM"/>
</dbReference>
<keyword evidence="6" id="KW-0902">Two-component regulatory system</keyword>
<keyword evidence="4" id="KW-0808">Transferase</keyword>
<keyword evidence="7" id="KW-1133">Transmembrane helix</keyword>
<name>A0ABT1Z0T4_9RHOB</name>
<evidence type="ECO:0000256" key="6">
    <source>
        <dbReference type="ARBA" id="ARBA00023012"/>
    </source>
</evidence>
<evidence type="ECO:0000256" key="3">
    <source>
        <dbReference type="ARBA" id="ARBA00022553"/>
    </source>
</evidence>
<evidence type="ECO:0000313" key="9">
    <source>
        <dbReference type="EMBL" id="MCR8826752.1"/>
    </source>
</evidence>
<dbReference type="Gene3D" id="1.10.287.130">
    <property type="match status" value="1"/>
</dbReference>
<dbReference type="CDD" id="cd00082">
    <property type="entry name" value="HisKA"/>
    <property type="match status" value="1"/>
</dbReference>
<organism evidence="9 10">
    <name type="scientific">Pseudosulfitobacter koreensis</name>
    <dbReference type="NCBI Taxonomy" id="2968472"/>
    <lineage>
        <taxon>Bacteria</taxon>
        <taxon>Pseudomonadati</taxon>
        <taxon>Pseudomonadota</taxon>
        <taxon>Alphaproteobacteria</taxon>
        <taxon>Rhodobacterales</taxon>
        <taxon>Roseobacteraceae</taxon>
        <taxon>Pseudosulfitobacter</taxon>
    </lineage>
</organism>
<evidence type="ECO:0000256" key="2">
    <source>
        <dbReference type="ARBA" id="ARBA00012438"/>
    </source>
</evidence>